<dbReference type="InterPro" id="IPR044855">
    <property type="entry name" value="CoA-Trfase_III_dom3_sf"/>
</dbReference>
<proteinExistence type="predicted"/>
<dbReference type="InterPro" id="IPR003673">
    <property type="entry name" value="CoA-Trfase_fam_III"/>
</dbReference>
<dbReference type="GeneID" id="94686024"/>
<dbReference type="GO" id="GO:0008410">
    <property type="term" value="F:CoA-transferase activity"/>
    <property type="evidence" value="ECO:0007669"/>
    <property type="project" value="TreeGrafter"/>
</dbReference>
<evidence type="ECO:0000313" key="2">
    <source>
        <dbReference type="EMBL" id="MCE7509091.1"/>
    </source>
</evidence>
<evidence type="ECO:0000256" key="1">
    <source>
        <dbReference type="ARBA" id="ARBA00022679"/>
    </source>
</evidence>
<dbReference type="SUPFAM" id="SSF89796">
    <property type="entry name" value="CoA-transferase family III (CaiB/BaiF)"/>
    <property type="match status" value="1"/>
</dbReference>
<keyword evidence="1 2" id="KW-0808">Transferase</keyword>
<organism evidence="2 3">
    <name type="scientific">Alloalcanivorax xenomutans</name>
    <dbReference type="NCBI Taxonomy" id="1094342"/>
    <lineage>
        <taxon>Bacteria</taxon>
        <taxon>Pseudomonadati</taxon>
        <taxon>Pseudomonadota</taxon>
        <taxon>Gammaproteobacteria</taxon>
        <taxon>Oceanospirillales</taxon>
        <taxon>Alcanivoracaceae</taxon>
        <taxon>Alloalcanivorax</taxon>
    </lineage>
</organism>
<dbReference type="KEGG" id="axe:P40_06310"/>
<dbReference type="Gene3D" id="3.40.50.10540">
    <property type="entry name" value="Crotonobetainyl-coa:carnitine coa-transferase, domain 1"/>
    <property type="match status" value="1"/>
</dbReference>
<evidence type="ECO:0000313" key="3">
    <source>
        <dbReference type="Proteomes" id="UP001107961"/>
    </source>
</evidence>
<sequence>MSGALSHLRVLDLSRVLAGPWAGQILGDLGAEVIKVERPGSGDDTRIWGPPYAKDAEGHDSDQSAYYLCTNRNKKSVAIDIAHPEGQALIRELAAQSDVVIENFKKDGLRRYGLDYESLSEDNPGLIYCSITGFGQTGPYSSRPGYDFLIQAMGGLMSITGHRDGEPGAGPMKVGVALTDITTGLYSTIAILGALEHRNQTGEGQHIDMALLDVQVACLANQTLNYLTTGQAPTRMGNAHPSVVPYQDFPTADGDVILAIGNDGQFARFCEVAGHPEWAADDRYATNRARVDNRDTLIPLMRQTTVMRTTREWIEVLEQAGVPCGPVNSIADVFQDPHVQARGMQLEMPHPSLGTVPQVASPLRLSASPVEYRTAPPLLGEHTDEVLAQTLGLSAEAIQRLRAERIAGQN</sequence>
<dbReference type="InterPro" id="IPR050483">
    <property type="entry name" value="CoA-transferase_III_domain"/>
</dbReference>
<dbReference type="Proteomes" id="UP001107961">
    <property type="component" value="Unassembled WGS sequence"/>
</dbReference>
<protein>
    <submittedName>
        <fullName evidence="2">CoA transferase</fullName>
    </submittedName>
</protein>
<accession>A0A9Q3W5K5</accession>
<comment type="caution">
    <text evidence="2">The sequence shown here is derived from an EMBL/GenBank/DDBJ whole genome shotgun (WGS) entry which is preliminary data.</text>
</comment>
<dbReference type="Pfam" id="PF02515">
    <property type="entry name" value="CoA_transf_3"/>
    <property type="match status" value="1"/>
</dbReference>
<dbReference type="InterPro" id="IPR023606">
    <property type="entry name" value="CoA-Trfase_III_dom_1_sf"/>
</dbReference>
<name>A0A9Q3W5K5_9GAMM</name>
<gene>
    <name evidence="2" type="ORF">LZG35_10635</name>
</gene>
<dbReference type="AlphaFoldDB" id="A0A9Q3W5K5"/>
<dbReference type="EMBL" id="JAJVKT010000011">
    <property type="protein sequence ID" value="MCE7509091.1"/>
    <property type="molecule type" value="Genomic_DNA"/>
</dbReference>
<dbReference type="PANTHER" id="PTHR48207:SF3">
    <property type="entry name" value="SUCCINATE--HYDROXYMETHYLGLUTARATE COA-TRANSFERASE"/>
    <property type="match status" value="1"/>
</dbReference>
<dbReference type="RefSeq" id="WP_022995448.1">
    <property type="nucleotide sequence ID" value="NZ_CBDDTQ010000001.1"/>
</dbReference>
<reference evidence="2" key="1">
    <citation type="submission" date="2022-01" db="EMBL/GenBank/DDBJ databases">
        <authorList>
            <person name="Karlyshev A.V."/>
            <person name="Jaspars M."/>
        </authorList>
    </citation>
    <scope>NUCLEOTIDE SEQUENCE</scope>
    <source>
        <strain evidence="2">AGSA3-2</strain>
    </source>
</reference>
<keyword evidence="3" id="KW-1185">Reference proteome</keyword>
<dbReference type="PANTHER" id="PTHR48207">
    <property type="entry name" value="SUCCINATE--HYDROXYMETHYLGLUTARATE COA-TRANSFERASE"/>
    <property type="match status" value="1"/>
</dbReference>
<dbReference type="Gene3D" id="3.30.1540.10">
    <property type="entry name" value="formyl-coa transferase, domain 3"/>
    <property type="match status" value="1"/>
</dbReference>